<comment type="caution">
    <text evidence="1">The sequence shown here is derived from an EMBL/GenBank/DDBJ whole genome shotgun (WGS) entry which is preliminary data.</text>
</comment>
<gene>
    <name evidence="1" type="ORF">EVAR_39452_1</name>
</gene>
<proteinExistence type="predicted"/>
<dbReference type="EMBL" id="BGZK01000453">
    <property type="protein sequence ID" value="GBP44444.1"/>
    <property type="molecule type" value="Genomic_DNA"/>
</dbReference>
<dbReference type="Proteomes" id="UP000299102">
    <property type="component" value="Unassembled WGS sequence"/>
</dbReference>
<accession>A0A4C1W2M2</accession>
<organism evidence="1 2">
    <name type="scientific">Eumeta variegata</name>
    <name type="common">Bagworm moth</name>
    <name type="synonym">Eumeta japonica</name>
    <dbReference type="NCBI Taxonomy" id="151549"/>
    <lineage>
        <taxon>Eukaryota</taxon>
        <taxon>Metazoa</taxon>
        <taxon>Ecdysozoa</taxon>
        <taxon>Arthropoda</taxon>
        <taxon>Hexapoda</taxon>
        <taxon>Insecta</taxon>
        <taxon>Pterygota</taxon>
        <taxon>Neoptera</taxon>
        <taxon>Endopterygota</taxon>
        <taxon>Lepidoptera</taxon>
        <taxon>Glossata</taxon>
        <taxon>Ditrysia</taxon>
        <taxon>Tineoidea</taxon>
        <taxon>Psychidae</taxon>
        <taxon>Oiketicinae</taxon>
        <taxon>Eumeta</taxon>
    </lineage>
</organism>
<keyword evidence="2" id="KW-1185">Reference proteome</keyword>
<evidence type="ECO:0000313" key="2">
    <source>
        <dbReference type="Proteomes" id="UP000299102"/>
    </source>
</evidence>
<protein>
    <submittedName>
        <fullName evidence="1">Uncharacterized protein</fullName>
    </submittedName>
</protein>
<sequence>MHPGASMQAVDHAPAPRHRVISAQVTNVRCQFFVWLMREVLDIAFEPGGSGFNPEPRVLVFNLSHFKPLVPCPEQHVKPSAPAVSSAPPALG</sequence>
<name>A0A4C1W2M2_EUMVA</name>
<dbReference type="AlphaFoldDB" id="A0A4C1W2M2"/>
<reference evidence="1 2" key="1">
    <citation type="journal article" date="2019" name="Commun. Biol.">
        <title>The bagworm genome reveals a unique fibroin gene that provides high tensile strength.</title>
        <authorList>
            <person name="Kono N."/>
            <person name="Nakamura H."/>
            <person name="Ohtoshi R."/>
            <person name="Tomita M."/>
            <person name="Numata K."/>
            <person name="Arakawa K."/>
        </authorList>
    </citation>
    <scope>NUCLEOTIDE SEQUENCE [LARGE SCALE GENOMIC DNA]</scope>
</reference>
<evidence type="ECO:0000313" key="1">
    <source>
        <dbReference type="EMBL" id="GBP44444.1"/>
    </source>
</evidence>